<accession>A0A9Q1QJ99</accession>
<evidence type="ECO:0000313" key="9">
    <source>
        <dbReference type="Proteomes" id="UP001153076"/>
    </source>
</evidence>
<comment type="subcellular location">
    <subcellularLocation>
        <location evidence="2">Cytoplasm</location>
    </subcellularLocation>
    <subcellularLocation>
        <location evidence="1">Nucleus</location>
    </subcellularLocation>
</comment>
<protein>
    <submittedName>
        <fullName evidence="8">Uncharacterized protein</fullName>
    </submittedName>
</protein>
<evidence type="ECO:0000256" key="6">
    <source>
        <dbReference type="ARBA" id="ARBA00022927"/>
    </source>
</evidence>
<keyword evidence="5" id="KW-0963">Cytoplasm</keyword>
<keyword evidence="4" id="KW-0813">Transport</keyword>
<evidence type="ECO:0000256" key="1">
    <source>
        <dbReference type="ARBA" id="ARBA00004123"/>
    </source>
</evidence>
<keyword evidence="6" id="KW-0653">Protein transport</keyword>
<evidence type="ECO:0000256" key="7">
    <source>
        <dbReference type="ARBA" id="ARBA00023242"/>
    </source>
</evidence>
<sequence length="159" mass="18375">MHRLKEIRSTILQFAEQSIDPAIRASTFSPRLMETCFLQAIIWFLARWSGTYLMAPEASSNCDRSSIEIQRQHSRKALFDFFGQHNQGKFVLDLIVRISMTALISYPGEKDLQELTCRHLLHGLVRRRDICMQLVSLPKECLSSKWLLPVSESVHSMTH</sequence>
<name>A0A9Q1QJ99_9CARY</name>
<comment type="caution">
    <text evidence="8">The sequence shown here is derived from an EMBL/GenBank/DDBJ whole genome shotgun (WGS) entry which is preliminary data.</text>
</comment>
<dbReference type="GO" id="GO:0005737">
    <property type="term" value="C:cytoplasm"/>
    <property type="evidence" value="ECO:0007669"/>
    <property type="project" value="UniProtKB-SubCell"/>
</dbReference>
<evidence type="ECO:0000256" key="2">
    <source>
        <dbReference type="ARBA" id="ARBA00004496"/>
    </source>
</evidence>
<dbReference type="GO" id="GO:0005643">
    <property type="term" value="C:nuclear pore"/>
    <property type="evidence" value="ECO:0007669"/>
    <property type="project" value="TreeGrafter"/>
</dbReference>
<dbReference type="PANTHER" id="PTHR12596:SF1">
    <property type="entry name" value="EXPORTIN-4"/>
    <property type="match status" value="1"/>
</dbReference>
<dbReference type="EMBL" id="JAKOGI010000144">
    <property type="protein sequence ID" value="KAJ8442260.1"/>
    <property type="molecule type" value="Genomic_DNA"/>
</dbReference>
<dbReference type="PANTHER" id="PTHR12596">
    <property type="entry name" value="EXPORTIN 4,7-RELATED"/>
    <property type="match status" value="1"/>
</dbReference>
<organism evidence="8 9">
    <name type="scientific">Carnegiea gigantea</name>
    <dbReference type="NCBI Taxonomy" id="171969"/>
    <lineage>
        <taxon>Eukaryota</taxon>
        <taxon>Viridiplantae</taxon>
        <taxon>Streptophyta</taxon>
        <taxon>Embryophyta</taxon>
        <taxon>Tracheophyta</taxon>
        <taxon>Spermatophyta</taxon>
        <taxon>Magnoliopsida</taxon>
        <taxon>eudicotyledons</taxon>
        <taxon>Gunneridae</taxon>
        <taxon>Pentapetalae</taxon>
        <taxon>Caryophyllales</taxon>
        <taxon>Cactineae</taxon>
        <taxon>Cactaceae</taxon>
        <taxon>Cactoideae</taxon>
        <taxon>Echinocereeae</taxon>
        <taxon>Carnegiea</taxon>
    </lineage>
</organism>
<reference evidence="8" key="1">
    <citation type="submission" date="2022-04" db="EMBL/GenBank/DDBJ databases">
        <title>Carnegiea gigantea Genome sequencing and assembly v2.</title>
        <authorList>
            <person name="Copetti D."/>
            <person name="Sanderson M.J."/>
            <person name="Burquez A."/>
            <person name="Wojciechowski M.F."/>
        </authorList>
    </citation>
    <scope>NUCLEOTIDE SEQUENCE</scope>
    <source>
        <strain evidence="8">SGP5-SGP5p</strain>
        <tissue evidence="8">Aerial part</tissue>
    </source>
</reference>
<evidence type="ECO:0000256" key="3">
    <source>
        <dbReference type="ARBA" id="ARBA00009466"/>
    </source>
</evidence>
<keyword evidence="9" id="KW-1185">Reference proteome</keyword>
<proteinExistence type="inferred from homology"/>
<comment type="similarity">
    <text evidence="3">Belongs to the exportin family.</text>
</comment>
<gene>
    <name evidence="8" type="ORF">Cgig2_005200</name>
</gene>
<dbReference type="GO" id="GO:0006611">
    <property type="term" value="P:protein export from nucleus"/>
    <property type="evidence" value="ECO:0007669"/>
    <property type="project" value="TreeGrafter"/>
</dbReference>
<evidence type="ECO:0000313" key="8">
    <source>
        <dbReference type="EMBL" id="KAJ8442260.1"/>
    </source>
</evidence>
<keyword evidence="7" id="KW-0539">Nucleus</keyword>
<evidence type="ECO:0000256" key="4">
    <source>
        <dbReference type="ARBA" id="ARBA00022448"/>
    </source>
</evidence>
<dbReference type="Proteomes" id="UP001153076">
    <property type="component" value="Unassembled WGS sequence"/>
</dbReference>
<dbReference type="InterPro" id="IPR044189">
    <property type="entry name" value="XPO4/7-like"/>
</dbReference>
<dbReference type="GO" id="GO:0005049">
    <property type="term" value="F:nuclear export signal receptor activity"/>
    <property type="evidence" value="ECO:0007669"/>
    <property type="project" value="InterPro"/>
</dbReference>
<evidence type="ECO:0000256" key="5">
    <source>
        <dbReference type="ARBA" id="ARBA00022490"/>
    </source>
</evidence>
<dbReference type="AlphaFoldDB" id="A0A9Q1QJ99"/>
<dbReference type="OrthoDB" id="5548448at2759"/>